<dbReference type="Proteomes" id="UP000216339">
    <property type="component" value="Unassembled WGS sequence"/>
</dbReference>
<evidence type="ECO:0000313" key="2">
    <source>
        <dbReference type="EMBL" id="PAP78311.1"/>
    </source>
</evidence>
<gene>
    <name evidence="2" type="ORF">BSZ37_18705</name>
</gene>
<feature type="domain" description="YDG" evidence="1">
    <location>
        <begin position="3"/>
        <end position="145"/>
    </location>
</feature>
<proteinExistence type="predicted"/>
<dbReference type="Pfam" id="PF02182">
    <property type="entry name" value="SAD_SRA"/>
    <property type="match status" value="1"/>
</dbReference>
<dbReference type="PANTHER" id="PTHR14140">
    <property type="entry name" value="E3 UBIQUITIN-PROTEIN LIGASE UHRF-RELATED"/>
    <property type="match status" value="1"/>
</dbReference>
<dbReference type="PANTHER" id="PTHR14140:SF27">
    <property type="entry name" value="OS04G0289800 PROTEIN"/>
    <property type="match status" value="1"/>
</dbReference>
<protein>
    <recommendedName>
        <fullName evidence="1">YDG domain-containing protein</fullName>
    </recommendedName>
</protein>
<dbReference type="InterPro" id="IPR036987">
    <property type="entry name" value="SRA-YDG_sf"/>
</dbReference>
<dbReference type="SUPFAM" id="SSF88697">
    <property type="entry name" value="PUA domain-like"/>
    <property type="match status" value="1"/>
</dbReference>
<dbReference type="GO" id="GO:0016567">
    <property type="term" value="P:protein ubiquitination"/>
    <property type="evidence" value="ECO:0007669"/>
    <property type="project" value="TreeGrafter"/>
</dbReference>
<organism evidence="2 3">
    <name type="scientific">Rubrivirga marina</name>
    <dbReference type="NCBI Taxonomy" id="1196024"/>
    <lineage>
        <taxon>Bacteria</taxon>
        <taxon>Pseudomonadati</taxon>
        <taxon>Rhodothermota</taxon>
        <taxon>Rhodothermia</taxon>
        <taxon>Rhodothermales</taxon>
        <taxon>Rubricoccaceae</taxon>
        <taxon>Rubrivirga</taxon>
    </lineage>
</organism>
<accession>A0A271J452</accession>
<dbReference type="SMART" id="SM00466">
    <property type="entry name" value="SRA"/>
    <property type="match status" value="1"/>
</dbReference>
<dbReference type="AlphaFoldDB" id="A0A271J452"/>
<dbReference type="InterPro" id="IPR003105">
    <property type="entry name" value="SRA_YDG"/>
</dbReference>
<comment type="caution">
    <text evidence="2">The sequence shown here is derived from an EMBL/GenBank/DDBJ whole genome shotgun (WGS) entry which is preliminary data.</text>
</comment>
<keyword evidence="3" id="KW-1185">Reference proteome</keyword>
<name>A0A271J452_9BACT</name>
<dbReference type="InterPro" id="IPR045134">
    <property type="entry name" value="UHRF1/2-like"/>
</dbReference>
<dbReference type="GO" id="GO:0061630">
    <property type="term" value="F:ubiquitin protein ligase activity"/>
    <property type="evidence" value="ECO:0007669"/>
    <property type="project" value="TreeGrafter"/>
</dbReference>
<evidence type="ECO:0000259" key="1">
    <source>
        <dbReference type="PROSITE" id="PS51015"/>
    </source>
</evidence>
<dbReference type="PROSITE" id="PS51015">
    <property type="entry name" value="YDG"/>
    <property type="match status" value="1"/>
</dbReference>
<evidence type="ECO:0000313" key="3">
    <source>
        <dbReference type="Proteomes" id="UP000216339"/>
    </source>
</evidence>
<dbReference type="RefSeq" id="WP_179299758.1">
    <property type="nucleotide sequence ID" value="NZ_MQWD01000001.1"/>
</dbReference>
<dbReference type="InterPro" id="IPR015947">
    <property type="entry name" value="PUA-like_sf"/>
</dbReference>
<reference evidence="2 3" key="1">
    <citation type="submission" date="2016-11" db="EMBL/GenBank/DDBJ databases">
        <title>Study of marine rhodopsin-containing bacteria.</title>
        <authorList>
            <person name="Yoshizawa S."/>
            <person name="Kumagai Y."/>
            <person name="Kogure K."/>
        </authorList>
    </citation>
    <scope>NUCLEOTIDE SEQUENCE [LARGE SCALE GENOMIC DNA]</scope>
    <source>
        <strain evidence="2 3">SAORIC-28</strain>
    </source>
</reference>
<dbReference type="EMBL" id="MQWD01000001">
    <property type="protein sequence ID" value="PAP78311.1"/>
    <property type="molecule type" value="Genomic_DNA"/>
</dbReference>
<dbReference type="Gene3D" id="2.30.280.10">
    <property type="entry name" value="SRA-YDG"/>
    <property type="match status" value="1"/>
</dbReference>
<sequence length="155" mass="16841">MFGPVPGVPIGTLFDDRIALSVAGVHRPRRAGICGRATEGAESIILNCAFVDDEDRGATVLYTGSGARHPRTGRQIGDQSLTRSNLALAESARRRLPVRLSRGVGRGVWRPPEAGYRYDGLYTVEDYVADTGADGYRIWRFRLVAVPGAWIGDRG</sequence>
<dbReference type="GO" id="GO:0044027">
    <property type="term" value="P:negative regulation of gene expression via chromosomal CpG island methylation"/>
    <property type="evidence" value="ECO:0007669"/>
    <property type="project" value="TreeGrafter"/>
</dbReference>